<name>A0A0F9A0B6_9ZZZZ</name>
<evidence type="ECO:0000313" key="1">
    <source>
        <dbReference type="EMBL" id="KKK72089.1"/>
    </source>
</evidence>
<organism evidence="1">
    <name type="scientific">marine sediment metagenome</name>
    <dbReference type="NCBI Taxonomy" id="412755"/>
    <lineage>
        <taxon>unclassified sequences</taxon>
        <taxon>metagenomes</taxon>
        <taxon>ecological metagenomes</taxon>
    </lineage>
</organism>
<dbReference type="EMBL" id="LAZR01057430">
    <property type="protein sequence ID" value="KKK72089.1"/>
    <property type="molecule type" value="Genomic_DNA"/>
</dbReference>
<accession>A0A0F9A0B6</accession>
<sequence>VKSIAPTHEFRRRLGEILGTLAAPLVDTWLESGGDLEGIDKEALLRKMLPLLLCEGVDAFVDMLWLYAPELQEFEAGATPEEVLAAAMEVLDAAFPLVLLVGKQTVALLSRAGITFK</sequence>
<feature type="non-terminal residue" evidence="1">
    <location>
        <position position="1"/>
    </location>
</feature>
<reference evidence="1" key="1">
    <citation type="journal article" date="2015" name="Nature">
        <title>Complex archaea that bridge the gap between prokaryotes and eukaryotes.</title>
        <authorList>
            <person name="Spang A."/>
            <person name="Saw J.H."/>
            <person name="Jorgensen S.L."/>
            <person name="Zaremba-Niedzwiedzka K."/>
            <person name="Martijn J."/>
            <person name="Lind A.E."/>
            <person name="van Eijk R."/>
            <person name="Schleper C."/>
            <person name="Guy L."/>
            <person name="Ettema T.J."/>
        </authorList>
    </citation>
    <scope>NUCLEOTIDE SEQUENCE</scope>
</reference>
<proteinExistence type="predicted"/>
<comment type="caution">
    <text evidence="1">The sequence shown here is derived from an EMBL/GenBank/DDBJ whole genome shotgun (WGS) entry which is preliminary data.</text>
</comment>
<protein>
    <submittedName>
        <fullName evidence="1">Uncharacterized protein</fullName>
    </submittedName>
</protein>
<dbReference type="AlphaFoldDB" id="A0A0F9A0B6"/>
<gene>
    <name evidence="1" type="ORF">LCGC14_2907400</name>
</gene>